<dbReference type="Proteomes" id="UP000203464">
    <property type="component" value="Unassembled WGS sequence"/>
</dbReference>
<evidence type="ECO:0000256" key="6">
    <source>
        <dbReference type="ARBA" id="ARBA00022490"/>
    </source>
</evidence>
<organism evidence="11 12">
    <name type="scientific">Octadecabacter ascidiaceicola</name>
    <dbReference type="NCBI Taxonomy" id="1655543"/>
    <lineage>
        <taxon>Bacteria</taxon>
        <taxon>Pseudomonadati</taxon>
        <taxon>Pseudomonadota</taxon>
        <taxon>Alphaproteobacteria</taxon>
        <taxon>Rhodobacterales</taxon>
        <taxon>Roseobacteraceae</taxon>
        <taxon>Octadecabacter</taxon>
    </lineage>
</organism>
<dbReference type="GO" id="GO:0046166">
    <property type="term" value="P:glyceraldehyde-3-phosphate biosynthetic process"/>
    <property type="evidence" value="ECO:0007669"/>
    <property type="project" value="TreeGrafter"/>
</dbReference>
<feature type="binding site" evidence="9">
    <location>
        <begin position="224"/>
        <end position="225"/>
    </location>
    <ligand>
        <name>substrate</name>
    </ligand>
</feature>
<protein>
    <recommendedName>
        <fullName evidence="9 10">Triosephosphate isomerase</fullName>
        <shortName evidence="9">TIM</shortName>
        <shortName evidence="9">TPI</shortName>
        <ecNumber evidence="9 10">5.3.1.1</ecNumber>
    </recommendedName>
    <alternativeName>
        <fullName evidence="9">Triose-phosphate isomerase</fullName>
    </alternativeName>
</protein>
<evidence type="ECO:0000313" key="11">
    <source>
        <dbReference type="EMBL" id="SMX31705.1"/>
    </source>
</evidence>
<comment type="pathway">
    <text evidence="3">Carbohydrate metabolism; erythritol degradation.</text>
</comment>
<dbReference type="UniPathway" id="UPA01066"/>
<reference evidence="12" key="1">
    <citation type="submission" date="2017-05" db="EMBL/GenBank/DDBJ databases">
        <authorList>
            <person name="Rodrigo-Torres L."/>
            <person name="Arahal R. D."/>
            <person name="Lucena T."/>
        </authorList>
    </citation>
    <scope>NUCLEOTIDE SEQUENCE [LARGE SCALE GENOMIC DNA]</scope>
    <source>
        <strain evidence="12">CECT 8868</strain>
    </source>
</reference>
<dbReference type="AlphaFoldDB" id="A0A238JMJ0"/>
<dbReference type="HAMAP" id="MF_00147_B">
    <property type="entry name" value="TIM_B"/>
    <property type="match status" value="1"/>
</dbReference>
<dbReference type="PROSITE" id="PS00171">
    <property type="entry name" value="TIM_1"/>
    <property type="match status" value="1"/>
</dbReference>
<dbReference type="InterPro" id="IPR035990">
    <property type="entry name" value="TIM_sf"/>
</dbReference>
<keyword evidence="5 9" id="KW-0312">Gluconeogenesis</keyword>
<dbReference type="PROSITE" id="PS51440">
    <property type="entry name" value="TIM_2"/>
    <property type="match status" value="1"/>
</dbReference>
<dbReference type="UniPathway" id="UPA00109">
    <property type="reaction ID" value="UER00189"/>
</dbReference>
<feature type="active site" description="Electrophile" evidence="9">
    <location>
        <position position="88"/>
    </location>
</feature>
<comment type="function">
    <text evidence="9">Involved in the gluconeogenesis. Catalyzes stereospecifically the conversion of dihydroxyacetone phosphate (DHAP) to D-glyceraldehyde-3-phosphate (G3P).</text>
</comment>
<feature type="binding site" evidence="9">
    <location>
        <position position="164"/>
    </location>
    <ligand>
        <name>substrate</name>
    </ligand>
</feature>
<feature type="binding site" evidence="9">
    <location>
        <position position="203"/>
    </location>
    <ligand>
        <name>substrate</name>
    </ligand>
</feature>
<accession>A0A238JMJ0</accession>
<evidence type="ECO:0000256" key="7">
    <source>
        <dbReference type="ARBA" id="ARBA00023152"/>
    </source>
</evidence>
<comment type="pathway">
    <text evidence="9 10">Carbohydrate biosynthesis; gluconeogenesis.</text>
</comment>
<keyword evidence="12" id="KW-1185">Reference proteome</keyword>
<keyword evidence="8 9" id="KW-0413">Isomerase</keyword>
<dbReference type="OrthoDB" id="9809429at2"/>
<evidence type="ECO:0000256" key="4">
    <source>
        <dbReference type="ARBA" id="ARBA00007422"/>
    </source>
</evidence>
<dbReference type="GO" id="GO:0005829">
    <property type="term" value="C:cytosol"/>
    <property type="evidence" value="ECO:0007669"/>
    <property type="project" value="TreeGrafter"/>
</dbReference>
<name>A0A238JMJ0_9RHOB</name>
<evidence type="ECO:0000256" key="5">
    <source>
        <dbReference type="ARBA" id="ARBA00022432"/>
    </source>
</evidence>
<feature type="binding site" evidence="9">
    <location>
        <begin position="8"/>
        <end position="10"/>
    </location>
    <ligand>
        <name>substrate</name>
    </ligand>
</feature>
<evidence type="ECO:0000256" key="8">
    <source>
        <dbReference type="ARBA" id="ARBA00023235"/>
    </source>
</evidence>
<dbReference type="GO" id="GO:0006094">
    <property type="term" value="P:gluconeogenesis"/>
    <property type="evidence" value="ECO:0007669"/>
    <property type="project" value="UniProtKB-UniRule"/>
</dbReference>
<dbReference type="GO" id="GO:0019563">
    <property type="term" value="P:glycerol catabolic process"/>
    <property type="evidence" value="ECO:0007669"/>
    <property type="project" value="TreeGrafter"/>
</dbReference>
<dbReference type="GO" id="GO:0006096">
    <property type="term" value="P:glycolytic process"/>
    <property type="evidence" value="ECO:0007669"/>
    <property type="project" value="UniProtKB-UniRule"/>
</dbReference>
<evidence type="ECO:0000256" key="2">
    <source>
        <dbReference type="ARBA" id="ARBA00004680"/>
    </source>
</evidence>
<proteinExistence type="inferred from homology"/>
<dbReference type="Gene3D" id="3.20.20.70">
    <property type="entry name" value="Aldolase class I"/>
    <property type="match status" value="1"/>
</dbReference>
<feature type="active site" description="Proton acceptor" evidence="9">
    <location>
        <position position="158"/>
    </location>
</feature>
<gene>
    <name evidence="9 11" type="primary">tpiA</name>
    <name evidence="11" type="ORF">OCA8868_00494</name>
</gene>
<evidence type="ECO:0000256" key="10">
    <source>
        <dbReference type="RuleBase" id="RU363013"/>
    </source>
</evidence>
<dbReference type="PANTHER" id="PTHR21139:SF42">
    <property type="entry name" value="TRIOSEPHOSPHATE ISOMERASE"/>
    <property type="match status" value="1"/>
</dbReference>
<evidence type="ECO:0000313" key="12">
    <source>
        <dbReference type="Proteomes" id="UP000203464"/>
    </source>
</evidence>
<dbReference type="Pfam" id="PF00121">
    <property type="entry name" value="TIM"/>
    <property type="match status" value="1"/>
</dbReference>
<dbReference type="NCBIfam" id="TIGR00419">
    <property type="entry name" value="tim"/>
    <property type="match status" value="1"/>
</dbReference>
<comment type="subunit">
    <text evidence="9 10">Homodimer.</text>
</comment>
<evidence type="ECO:0000256" key="9">
    <source>
        <dbReference type="HAMAP-Rule" id="MF_00147"/>
    </source>
</evidence>
<evidence type="ECO:0000256" key="1">
    <source>
        <dbReference type="ARBA" id="ARBA00000148"/>
    </source>
</evidence>
<dbReference type="EMBL" id="FXYD01000001">
    <property type="protein sequence ID" value="SMX31705.1"/>
    <property type="molecule type" value="Genomic_DNA"/>
</dbReference>
<comment type="subcellular location">
    <subcellularLocation>
        <location evidence="9 10">Cytoplasm</location>
    </subcellularLocation>
</comment>
<dbReference type="PANTHER" id="PTHR21139">
    <property type="entry name" value="TRIOSEPHOSPHATE ISOMERASE"/>
    <property type="match status" value="1"/>
</dbReference>
<dbReference type="InterPro" id="IPR000652">
    <property type="entry name" value="Triosephosphate_isomerase"/>
</dbReference>
<dbReference type="GO" id="GO:0004807">
    <property type="term" value="F:triose-phosphate isomerase activity"/>
    <property type="evidence" value="ECO:0007669"/>
    <property type="project" value="UniProtKB-UniRule"/>
</dbReference>
<dbReference type="EC" id="5.3.1.1" evidence="9 10"/>
<dbReference type="UniPathway" id="UPA00138"/>
<comment type="catalytic activity">
    <reaction evidence="1">
        <text>L-erythrulose 1-phosphate = D-erythrulose 4-phosphate</text>
        <dbReference type="Rhea" id="RHEA:49588"/>
        <dbReference type="ChEBI" id="CHEBI:58002"/>
        <dbReference type="ChEBI" id="CHEBI:90796"/>
        <dbReference type="EC" id="5.3.1.33"/>
    </reaction>
</comment>
<dbReference type="RefSeq" id="WP_093994946.1">
    <property type="nucleotide sequence ID" value="NZ_FXYD01000001.1"/>
</dbReference>
<dbReference type="InterPro" id="IPR013785">
    <property type="entry name" value="Aldolase_TIM"/>
</dbReference>
<dbReference type="InterPro" id="IPR020861">
    <property type="entry name" value="Triosephosphate_isomerase_AS"/>
</dbReference>
<comment type="pathway">
    <text evidence="2 9 10">Carbohydrate degradation; glycolysis; D-glyceraldehyde 3-phosphate from glycerone phosphate: step 1/1.</text>
</comment>
<dbReference type="FunFam" id="3.20.20.70:FF:000016">
    <property type="entry name" value="Triosephosphate isomerase"/>
    <property type="match status" value="1"/>
</dbReference>
<comment type="catalytic activity">
    <reaction evidence="9 10">
        <text>D-glyceraldehyde 3-phosphate = dihydroxyacetone phosphate</text>
        <dbReference type="Rhea" id="RHEA:18585"/>
        <dbReference type="ChEBI" id="CHEBI:57642"/>
        <dbReference type="ChEBI" id="CHEBI:59776"/>
        <dbReference type="EC" id="5.3.1.1"/>
    </reaction>
</comment>
<dbReference type="InterPro" id="IPR022896">
    <property type="entry name" value="TrioseP_Isoase_bac/euk"/>
</dbReference>
<comment type="similarity">
    <text evidence="4 9 10">Belongs to the triosephosphate isomerase family.</text>
</comment>
<keyword evidence="6 9" id="KW-0963">Cytoplasm</keyword>
<dbReference type="CDD" id="cd00311">
    <property type="entry name" value="TIM"/>
    <property type="match status" value="1"/>
</dbReference>
<dbReference type="SUPFAM" id="SSF51351">
    <property type="entry name" value="Triosephosphate isomerase (TIM)"/>
    <property type="match status" value="1"/>
</dbReference>
<sequence length="244" mass="25335">MRKLIAGNWKMNGTSADLPELAQLASTHSGSSVDVVICGPATLLSRMADTGLKIGGEDCHPANSGAYTGDISAAMIADTGATYVITGHSERRTDHAEDDALIASKTEAGWNANLHVIICIGETEAQYRAGDTLDILRAQMDQSIPDAATAATTTIAYEPVWAIGTGLTPTPDEIAAVHAALREHLKTRFGSEGAQMRLLYGGSVKASNADDIFALPNVDGALVGGASLKATDFSPIITALQQSA</sequence>
<keyword evidence="7 9" id="KW-0324">Glycolysis</keyword>
<evidence type="ECO:0000256" key="3">
    <source>
        <dbReference type="ARBA" id="ARBA00004939"/>
    </source>
</evidence>